<evidence type="ECO:0000256" key="1">
    <source>
        <dbReference type="SAM" id="Coils"/>
    </source>
</evidence>
<dbReference type="AlphaFoldDB" id="A0A366HR73"/>
<gene>
    <name evidence="3" type="ORF">DES53_102361</name>
</gene>
<evidence type="ECO:0000313" key="3">
    <source>
        <dbReference type="EMBL" id="RBP45976.1"/>
    </source>
</evidence>
<reference evidence="3 4" key="1">
    <citation type="submission" date="2018-06" db="EMBL/GenBank/DDBJ databases">
        <title>Genomic Encyclopedia of Type Strains, Phase IV (KMG-IV): sequencing the most valuable type-strain genomes for metagenomic binning, comparative biology and taxonomic classification.</title>
        <authorList>
            <person name="Goeker M."/>
        </authorList>
    </citation>
    <scope>NUCLEOTIDE SEQUENCE [LARGE SCALE GENOMIC DNA]</scope>
    <source>
        <strain evidence="3 4">DSM 25532</strain>
    </source>
</reference>
<dbReference type="Proteomes" id="UP000253426">
    <property type="component" value="Unassembled WGS sequence"/>
</dbReference>
<keyword evidence="4" id="KW-1185">Reference proteome</keyword>
<feature type="region of interest" description="Disordered" evidence="2">
    <location>
        <begin position="262"/>
        <end position="284"/>
    </location>
</feature>
<proteinExistence type="predicted"/>
<dbReference type="RefSeq" id="WP_113957533.1">
    <property type="nucleotide sequence ID" value="NZ_QNRR01000002.1"/>
</dbReference>
<feature type="compositionally biased region" description="Pro residues" evidence="2">
    <location>
        <begin position="271"/>
        <end position="284"/>
    </location>
</feature>
<evidence type="ECO:0000256" key="2">
    <source>
        <dbReference type="SAM" id="MobiDB-lite"/>
    </source>
</evidence>
<name>A0A366HR73_9BACT</name>
<protein>
    <submittedName>
        <fullName evidence="3">Uncharacterized protein</fullName>
    </submittedName>
</protein>
<evidence type="ECO:0000313" key="4">
    <source>
        <dbReference type="Proteomes" id="UP000253426"/>
    </source>
</evidence>
<organism evidence="3 4">
    <name type="scientific">Roseimicrobium gellanilyticum</name>
    <dbReference type="NCBI Taxonomy" id="748857"/>
    <lineage>
        <taxon>Bacteria</taxon>
        <taxon>Pseudomonadati</taxon>
        <taxon>Verrucomicrobiota</taxon>
        <taxon>Verrucomicrobiia</taxon>
        <taxon>Verrucomicrobiales</taxon>
        <taxon>Verrucomicrobiaceae</taxon>
        <taxon>Roseimicrobium</taxon>
    </lineage>
</organism>
<dbReference type="OrthoDB" id="187040at2"/>
<accession>A0A366HR73</accession>
<comment type="caution">
    <text evidence="3">The sequence shown here is derived from an EMBL/GenBank/DDBJ whole genome shotgun (WGS) entry which is preliminary data.</text>
</comment>
<keyword evidence="1" id="KW-0175">Coiled coil</keyword>
<sequence length="284" mass="32560">MNQVRVLYMLLVLSLAGMGAWVWKSKQEERAAEEALTRAVDMQEAKLAARQQDADRALAEQKAEYEDKIKQLNDAHAKDLEDIRKSERERMAQAFSQFGDILDGNKKTLDYINLIEQKVKSGQEVSKAEAQRLAVIATGLTYLQQQYKKPFREFTELETYLANRANATLAEPDQRFSFFKRMFSKEYREQEKEFHRTEGEKRAFQEASEKFGAAYSAAQKQMAASNIDFEKSMTQLNALSQEKKPEDLGEFFSKAKKALSTHQKLLDFEPEPTPTPKPGEGPRP</sequence>
<dbReference type="EMBL" id="QNRR01000002">
    <property type="protein sequence ID" value="RBP45976.1"/>
    <property type="molecule type" value="Genomic_DNA"/>
</dbReference>
<feature type="coiled-coil region" evidence="1">
    <location>
        <begin position="42"/>
        <end position="89"/>
    </location>
</feature>